<dbReference type="SMART" id="SM01022">
    <property type="entry name" value="ASCH"/>
    <property type="match status" value="1"/>
</dbReference>
<dbReference type="InterPro" id="IPR007374">
    <property type="entry name" value="ASCH_domain"/>
</dbReference>
<evidence type="ECO:0000259" key="1">
    <source>
        <dbReference type="SMART" id="SM01022"/>
    </source>
</evidence>
<keyword evidence="3" id="KW-1185">Reference proteome</keyword>
<name>A0ABT0ZAH2_9ACTN</name>
<evidence type="ECO:0000313" key="3">
    <source>
        <dbReference type="Proteomes" id="UP001523219"/>
    </source>
</evidence>
<dbReference type="EMBL" id="JAMWMR010000003">
    <property type="protein sequence ID" value="MCN9240194.1"/>
    <property type="molecule type" value="Genomic_DNA"/>
</dbReference>
<feature type="domain" description="ASCH" evidence="1">
    <location>
        <begin position="17"/>
        <end position="122"/>
    </location>
</feature>
<protein>
    <submittedName>
        <fullName evidence="2">ASCH domain-containing protein</fullName>
    </submittedName>
</protein>
<dbReference type="Proteomes" id="UP001523219">
    <property type="component" value="Unassembled WGS sequence"/>
</dbReference>
<accession>A0ABT0ZAH2</accession>
<reference evidence="2 3" key="1">
    <citation type="submission" date="2022-05" db="EMBL/GenBank/DDBJ databases">
        <title>Streptomyces sp. nov. RY43-2 isolated from soil of a peat swamp forest.</title>
        <authorList>
            <person name="Kanchanasin P."/>
            <person name="Tanasupawat S."/>
            <person name="Phongsopitanun W."/>
        </authorList>
    </citation>
    <scope>NUCLEOTIDE SEQUENCE [LARGE SCALE GENOMIC DNA]</scope>
    <source>
        <strain evidence="2 3">RY43-2</strain>
    </source>
</reference>
<dbReference type="SUPFAM" id="SSF88697">
    <property type="entry name" value="PUA domain-like"/>
    <property type="match status" value="1"/>
</dbReference>
<organism evidence="2 3">
    <name type="scientific">Streptomyces macrolidinus</name>
    <dbReference type="NCBI Taxonomy" id="2952607"/>
    <lineage>
        <taxon>Bacteria</taxon>
        <taxon>Bacillati</taxon>
        <taxon>Actinomycetota</taxon>
        <taxon>Actinomycetes</taxon>
        <taxon>Kitasatosporales</taxon>
        <taxon>Streptomycetaceae</taxon>
        <taxon>Streptomyces</taxon>
    </lineage>
</organism>
<proteinExistence type="predicted"/>
<comment type="caution">
    <text evidence="2">The sequence shown here is derived from an EMBL/GenBank/DDBJ whole genome shotgun (WGS) entry which is preliminary data.</text>
</comment>
<dbReference type="Pfam" id="PF04266">
    <property type="entry name" value="ASCH"/>
    <property type="match status" value="1"/>
</dbReference>
<gene>
    <name evidence="2" type="ORF">NGF19_05200</name>
</gene>
<dbReference type="InterPro" id="IPR015947">
    <property type="entry name" value="PUA-like_sf"/>
</dbReference>
<sequence length="123" mass="13589">MIPAMRKPRPPSGKHVLNVRKPYFDLIATGTKTIEIRVGYPKIRHMAAGDSLRFVSGTDSLHTCITEIKEYGSFEEMLAAEDNVAIGEPGLSRGELLTVCRDIYPPEKEALGVFAIHVALLPR</sequence>
<evidence type="ECO:0000313" key="2">
    <source>
        <dbReference type="EMBL" id="MCN9240194.1"/>
    </source>
</evidence>
<dbReference type="Gene3D" id="2.30.130.30">
    <property type="entry name" value="Hypothetical protein"/>
    <property type="match status" value="1"/>
</dbReference>
<dbReference type="RefSeq" id="WP_252422487.1">
    <property type="nucleotide sequence ID" value="NZ_JAMWMR010000003.1"/>
</dbReference>